<accession>A0A6J4UID9</accession>
<dbReference type="EMBL" id="CADCWF010000094">
    <property type="protein sequence ID" value="CAA9548668.1"/>
    <property type="molecule type" value="Genomic_DNA"/>
</dbReference>
<reference evidence="1" key="1">
    <citation type="submission" date="2020-02" db="EMBL/GenBank/DDBJ databases">
        <authorList>
            <person name="Meier V. D."/>
        </authorList>
    </citation>
    <scope>NUCLEOTIDE SEQUENCE</scope>
    <source>
        <strain evidence="1">AVDCRST_MAG59</strain>
    </source>
</reference>
<sequence>RRRVAFYEGFDGIIKENVARAGELLRLASERQAEADHAAAVARQDWERDTERYRATLVALLSEVRALDDAVETVAGRLSEAIELTAGSGTALDSRLGGTDLGVMAVERSGSTPPPLDQTSLNPAPAVAEMPDHQEPVGCRESRENGLVQPGVAERSRGAGDEVRQAVVVHGLGDVTQARSLVDHLRERTAIDTVEPKEFVGGVLRLAIAGRRPVHKDDLSTWVGGEVDIAEEGRDTLVLRLPSTPTL</sequence>
<dbReference type="AlphaFoldDB" id="A0A6J4UID9"/>
<organism evidence="1">
    <name type="scientific">uncultured Thermomicrobiales bacterium</name>
    <dbReference type="NCBI Taxonomy" id="1645740"/>
    <lineage>
        <taxon>Bacteria</taxon>
        <taxon>Pseudomonadati</taxon>
        <taxon>Thermomicrobiota</taxon>
        <taxon>Thermomicrobia</taxon>
        <taxon>Thermomicrobiales</taxon>
        <taxon>environmental samples</taxon>
    </lineage>
</organism>
<protein>
    <submittedName>
        <fullName evidence="1">Uncharacterized protein</fullName>
    </submittedName>
</protein>
<gene>
    <name evidence="1" type="ORF">AVDCRST_MAG59-1550</name>
</gene>
<name>A0A6J4UID9_9BACT</name>
<proteinExistence type="predicted"/>
<evidence type="ECO:0000313" key="1">
    <source>
        <dbReference type="EMBL" id="CAA9548668.1"/>
    </source>
</evidence>
<feature type="non-terminal residue" evidence="1">
    <location>
        <position position="1"/>
    </location>
</feature>